<feature type="transmembrane region" description="Helical" evidence="9">
    <location>
        <begin position="121"/>
        <end position="142"/>
    </location>
</feature>
<evidence type="ECO:0000256" key="6">
    <source>
        <dbReference type="ARBA" id="ARBA00023136"/>
    </source>
</evidence>
<feature type="transmembrane region" description="Helical" evidence="9">
    <location>
        <begin position="162"/>
        <end position="185"/>
    </location>
</feature>
<dbReference type="PANTHER" id="PTHR24241:SF76">
    <property type="entry name" value="NEUROPEPTIDE SIFAMIDE RECEPTOR"/>
    <property type="match status" value="1"/>
</dbReference>
<keyword evidence="2" id="KW-1003">Cell membrane</keyword>
<evidence type="ECO:0000256" key="8">
    <source>
        <dbReference type="ARBA" id="ARBA00023224"/>
    </source>
</evidence>
<evidence type="ECO:0000313" key="11">
    <source>
        <dbReference type="EMBL" id="KAK3576302.1"/>
    </source>
</evidence>
<evidence type="ECO:0000256" key="7">
    <source>
        <dbReference type="ARBA" id="ARBA00023170"/>
    </source>
</evidence>
<dbReference type="GO" id="GO:0042277">
    <property type="term" value="F:peptide binding"/>
    <property type="evidence" value="ECO:0007669"/>
    <property type="project" value="TreeGrafter"/>
</dbReference>
<dbReference type="SUPFAM" id="SSF81321">
    <property type="entry name" value="Family A G protein-coupled receptor-like"/>
    <property type="match status" value="1"/>
</dbReference>
<keyword evidence="4 9" id="KW-1133">Transmembrane helix</keyword>
<keyword evidence="5" id="KW-0297">G-protein coupled receptor</keyword>
<dbReference type="Pfam" id="PF00001">
    <property type="entry name" value="7tm_1"/>
    <property type="match status" value="1"/>
</dbReference>
<dbReference type="GO" id="GO:0004995">
    <property type="term" value="F:tachykinin receptor activity"/>
    <property type="evidence" value="ECO:0007669"/>
    <property type="project" value="InterPro"/>
</dbReference>
<dbReference type="InterPro" id="IPR017452">
    <property type="entry name" value="GPCR_Rhodpsn_7TM"/>
</dbReference>
<evidence type="ECO:0000256" key="4">
    <source>
        <dbReference type="ARBA" id="ARBA00022989"/>
    </source>
</evidence>
<dbReference type="PRINTS" id="PR00244">
    <property type="entry name" value="NEUROKININR"/>
</dbReference>
<feature type="transmembrane region" description="Helical" evidence="9">
    <location>
        <begin position="20"/>
        <end position="41"/>
    </location>
</feature>
<dbReference type="PANTHER" id="PTHR24241">
    <property type="entry name" value="NEUROPEPTIDE RECEPTOR-RELATED G-PROTEIN COUPLED RECEPTOR"/>
    <property type="match status" value="1"/>
</dbReference>
<keyword evidence="12" id="KW-1185">Reference proteome</keyword>
<keyword evidence="8" id="KW-0807">Transducer</keyword>
<dbReference type="GO" id="GO:0005886">
    <property type="term" value="C:plasma membrane"/>
    <property type="evidence" value="ECO:0007669"/>
    <property type="project" value="UniProtKB-SubCell"/>
</dbReference>
<dbReference type="EMBL" id="JAEAOA010001984">
    <property type="protein sequence ID" value="KAK3576302.1"/>
    <property type="molecule type" value="Genomic_DNA"/>
</dbReference>
<keyword evidence="3 9" id="KW-0812">Transmembrane</keyword>
<reference evidence="11" key="2">
    <citation type="journal article" date="2021" name="Genome Biol. Evol.">
        <title>Developing a high-quality reference genome for a parasitic bivalve with doubly uniparental inheritance (Bivalvia: Unionida).</title>
        <authorList>
            <person name="Smith C.H."/>
        </authorList>
    </citation>
    <scope>NUCLEOTIDE SEQUENCE</scope>
    <source>
        <strain evidence="11">CHS0354</strain>
        <tissue evidence="11">Mantle</tissue>
    </source>
</reference>
<dbReference type="Gene3D" id="1.20.1070.10">
    <property type="entry name" value="Rhodopsin 7-helix transmembrane proteins"/>
    <property type="match status" value="1"/>
</dbReference>
<comment type="subcellular location">
    <subcellularLocation>
        <location evidence="1">Cell membrane</location>
        <topology evidence="1">Multi-pass membrane protein</topology>
    </subcellularLocation>
</comment>
<gene>
    <name evidence="11" type="ORF">CHS0354_034030</name>
</gene>
<accession>A0AAE0VGS0</accession>
<sequence length="252" mass="28896">MSRYLAICHKAEAKINRKVCKVIIVCIWIAAFIIMVPWAVYFTLEEHHTGLQTILYCYENWPSEKAMKIYFLAAIFLCCYSVPLSLIVFCYSLIGIKVWRRHAPGVKNTSMGIVHKSKVKAVQMLSVVVILFAFSWLPMYAIRLHVFFNTGTTSSQKQITEVIFPIAQWLGSSNSAMNPIIYCFFSKKFRTGFRDAITCCAKRRMNISRRSRNSRRAATLSLSNGTCYSSTPTMSVRSNNYVCRHAQSEEYL</sequence>
<keyword evidence="6 9" id="KW-0472">Membrane</keyword>
<proteinExistence type="predicted"/>
<keyword evidence="7" id="KW-0675">Receptor</keyword>
<evidence type="ECO:0000313" key="12">
    <source>
        <dbReference type="Proteomes" id="UP001195483"/>
    </source>
</evidence>
<feature type="domain" description="G-protein coupled receptors family 1 profile" evidence="10">
    <location>
        <begin position="1"/>
        <end position="182"/>
    </location>
</feature>
<dbReference type="AlphaFoldDB" id="A0AAE0VGS0"/>
<organism evidence="11 12">
    <name type="scientific">Potamilus streckersoni</name>
    <dbReference type="NCBI Taxonomy" id="2493646"/>
    <lineage>
        <taxon>Eukaryota</taxon>
        <taxon>Metazoa</taxon>
        <taxon>Spiralia</taxon>
        <taxon>Lophotrochozoa</taxon>
        <taxon>Mollusca</taxon>
        <taxon>Bivalvia</taxon>
        <taxon>Autobranchia</taxon>
        <taxon>Heteroconchia</taxon>
        <taxon>Palaeoheterodonta</taxon>
        <taxon>Unionida</taxon>
        <taxon>Unionoidea</taxon>
        <taxon>Unionidae</taxon>
        <taxon>Ambleminae</taxon>
        <taxon>Lampsilini</taxon>
        <taxon>Potamilus</taxon>
    </lineage>
</organism>
<evidence type="ECO:0000256" key="2">
    <source>
        <dbReference type="ARBA" id="ARBA00022475"/>
    </source>
</evidence>
<evidence type="ECO:0000256" key="9">
    <source>
        <dbReference type="SAM" id="Phobius"/>
    </source>
</evidence>
<dbReference type="GO" id="GO:0032870">
    <property type="term" value="P:cellular response to hormone stimulus"/>
    <property type="evidence" value="ECO:0007669"/>
    <property type="project" value="TreeGrafter"/>
</dbReference>
<reference evidence="11" key="3">
    <citation type="submission" date="2023-05" db="EMBL/GenBank/DDBJ databases">
        <authorList>
            <person name="Smith C.H."/>
        </authorList>
    </citation>
    <scope>NUCLEOTIDE SEQUENCE</scope>
    <source>
        <strain evidence="11">CHS0354</strain>
        <tissue evidence="11">Mantle</tissue>
    </source>
</reference>
<evidence type="ECO:0000259" key="10">
    <source>
        <dbReference type="PROSITE" id="PS50262"/>
    </source>
</evidence>
<protein>
    <recommendedName>
        <fullName evidence="10">G-protein coupled receptors family 1 profile domain-containing protein</fullName>
    </recommendedName>
</protein>
<reference evidence="11" key="1">
    <citation type="journal article" date="2021" name="Genome Biol. Evol.">
        <title>A High-Quality Reference Genome for a Parasitic Bivalve with Doubly Uniparental Inheritance (Bivalvia: Unionida).</title>
        <authorList>
            <person name="Smith C.H."/>
        </authorList>
    </citation>
    <scope>NUCLEOTIDE SEQUENCE</scope>
    <source>
        <strain evidence="11">CHS0354</strain>
    </source>
</reference>
<dbReference type="PRINTS" id="PR00237">
    <property type="entry name" value="GPCRRHODOPSN"/>
</dbReference>
<evidence type="ECO:0000256" key="5">
    <source>
        <dbReference type="ARBA" id="ARBA00023040"/>
    </source>
</evidence>
<dbReference type="Proteomes" id="UP001195483">
    <property type="component" value="Unassembled WGS sequence"/>
</dbReference>
<dbReference type="PROSITE" id="PS50262">
    <property type="entry name" value="G_PROTEIN_RECEP_F1_2"/>
    <property type="match status" value="1"/>
</dbReference>
<comment type="caution">
    <text evidence="11">The sequence shown here is derived from an EMBL/GenBank/DDBJ whole genome shotgun (WGS) entry which is preliminary data.</text>
</comment>
<dbReference type="InterPro" id="IPR000276">
    <property type="entry name" value="GPCR_Rhodpsn"/>
</dbReference>
<evidence type="ECO:0000256" key="1">
    <source>
        <dbReference type="ARBA" id="ARBA00004651"/>
    </source>
</evidence>
<evidence type="ECO:0000256" key="3">
    <source>
        <dbReference type="ARBA" id="ARBA00022692"/>
    </source>
</evidence>
<name>A0AAE0VGS0_9BIVA</name>
<feature type="transmembrane region" description="Helical" evidence="9">
    <location>
        <begin position="69"/>
        <end position="94"/>
    </location>
</feature>
<dbReference type="InterPro" id="IPR001681">
    <property type="entry name" value="Neurokn_rcpt"/>
</dbReference>